<dbReference type="PANTHER" id="PTHR45138:SF9">
    <property type="entry name" value="DIGUANYLATE CYCLASE DGCM-RELATED"/>
    <property type="match status" value="1"/>
</dbReference>
<evidence type="ECO:0000256" key="1">
    <source>
        <dbReference type="ARBA" id="ARBA00004141"/>
    </source>
</evidence>
<dbReference type="InterPro" id="IPR029095">
    <property type="entry name" value="NarX-like_N"/>
</dbReference>
<comment type="subcellular location">
    <subcellularLocation>
        <location evidence="1">Membrane</location>
        <topology evidence="1">Multi-pass membrane protein</topology>
    </subcellularLocation>
</comment>
<dbReference type="EMBL" id="QWJJ01000012">
    <property type="protein sequence ID" value="RII38106.1"/>
    <property type="molecule type" value="Genomic_DNA"/>
</dbReference>
<evidence type="ECO:0000256" key="5">
    <source>
        <dbReference type="ARBA" id="ARBA00023136"/>
    </source>
</evidence>
<dbReference type="Gene3D" id="3.30.70.270">
    <property type="match status" value="1"/>
</dbReference>
<dbReference type="PANTHER" id="PTHR45138">
    <property type="entry name" value="REGULATORY COMPONENTS OF SENSORY TRANSDUCTION SYSTEM"/>
    <property type="match status" value="1"/>
</dbReference>
<feature type="transmembrane region" description="Helical" evidence="7">
    <location>
        <begin position="17"/>
        <end position="37"/>
    </location>
</feature>
<dbReference type="GO" id="GO:0052621">
    <property type="term" value="F:diguanylate cyclase activity"/>
    <property type="evidence" value="ECO:0007669"/>
    <property type="project" value="UniProtKB-EC"/>
</dbReference>
<dbReference type="RefSeq" id="WP_119399757.1">
    <property type="nucleotide sequence ID" value="NZ_QWJJ01000012.1"/>
</dbReference>
<dbReference type="InterPro" id="IPR050469">
    <property type="entry name" value="Diguanylate_Cyclase"/>
</dbReference>
<dbReference type="GO" id="GO:0005886">
    <property type="term" value="C:plasma membrane"/>
    <property type="evidence" value="ECO:0007669"/>
    <property type="project" value="TreeGrafter"/>
</dbReference>
<dbReference type="InterPro" id="IPR029787">
    <property type="entry name" value="Nucleotide_cyclase"/>
</dbReference>
<comment type="caution">
    <text evidence="9">The sequence shown here is derived from an EMBL/GenBank/DDBJ whole genome shotgun (WGS) entry which is preliminary data.</text>
</comment>
<dbReference type="Pfam" id="PF13675">
    <property type="entry name" value="PilJ"/>
    <property type="match status" value="1"/>
</dbReference>
<gene>
    <name evidence="9" type="ORF">DL237_14330</name>
</gene>
<reference evidence="9 10" key="1">
    <citation type="submission" date="2018-08" db="EMBL/GenBank/DDBJ databases">
        <title>Pseudooceanicola sediminis CY03 in the family Rhodobacteracea.</title>
        <authorList>
            <person name="Zhang Y.-J."/>
        </authorList>
    </citation>
    <scope>NUCLEOTIDE SEQUENCE [LARGE SCALE GENOMIC DNA]</scope>
    <source>
        <strain evidence="9 10">CY03</strain>
    </source>
</reference>
<dbReference type="Proteomes" id="UP000265848">
    <property type="component" value="Unassembled WGS sequence"/>
</dbReference>
<accession>A0A399J5K1</accession>
<evidence type="ECO:0000313" key="9">
    <source>
        <dbReference type="EMBL" id="RII38106.1"/>
    </source>
</evidence>
<evidence type="ECO:0000256" key="7">
    <source>
        <dbReference type="SAM" id="Phobius"/>
    </source>
</evidence>
<protein>
    <recommendedName>
        <fullName evidence="2">diguanylate cyclase</fullName>
        <ecNumber evidence="2">2.7.7.65</ecNumber>
    </recommendedName>
</protein>
<dbReference type="AlphaFoldDB" id="A0A399J5K1"/>
<evidence type="ECO:0000256" key="6">
    <source>
        <dbReference type="ARBA" id="ARBA00034247"/>
    </source>
</evidence>
<evidence type="ECO:0000256" key="2">
    <source>
        <dbReference type="ARBA" id="ARBA00012528"/>
    </source>
</evidence>
<comment type="catalytic activity">
    <reaction evidence="6">
        <text>2 GTP = 3',3'-c-di-GMP + 2 diphosphate</text>
        <dbReference type="Rhea" id="RHEA:24898"/>
        <dbReference type="ChEBI" id="CHEBI:33019"/>
        <dbReference type="ChEBI" id="CHEBI:37565"/>
        <dbReference type="ChEBI" id="CHEBI:58805"/>
        <dbReference type="EC" id="2.7.7.65"/>
    </reaction>
</comment>
<evidence type="ECO:0000256" key="4">
    <source>
        <dbReference type="ARBA" id="ARBA00022989"/>
    </source>
</evidence>
<dbReference type="SUPFAM" id="SSF55073">
    <property type="entry name" value="Nucleotide cyclase"/>
    <property type="match status" value="1"/>
</dbReference>
<evidence type="ECO:0000313" key="10">
    <source>
        <dbReference type="Proteomes" id="UP000265848"/>
    </source>
</evidence>
<dbReference type="SMART" id="SM00267">
    <property type="entry name" value="GGDEF"/>
    <property type="match status" value="1"/>
</dbReference>
<proteinExistence type="predicted"/>
<keyword evidence="4 7" id="KW-1133">Transmembrane helix</keyword>
<dbReference type="Pfam" id="PF00990">
    <property type="entry name" value="GGDEF"/>
    <property type="match status" value="1"/>
</dbReference>
<feature type="transmembrane region" description="Helical" evidence="7">
    <location>
        <begin position="190"/>
        <end position="211"/>
    </location>
</feature>
<dbReference type="CDD" id="cd01949">
    <property type="entry name" value="GGDEF"/>
    <property type="match status" value="1"/>
</dbReference>
<dbReference type="FunFam" id="3.30.70.270:FF:000001">
    <property type="entry name" value="Diguanylate cyclase domain protein"/>
    <property type="match status" value="1"/>
</dbReference>
<keyword evidence="5 7" id="KW-0472">Membrane</keyword>
<evidence type="ECO:0000259" key="8">
    <source>
        <dbReference type="PROSITE" id="PS50887"/>
    </source>
</evidence>
<dbReference type="InterPro" id="IPR043128">
    <property type="entry name" value="Rev_trsase/Diguanyl_cyclase"/>
</dbReference>
<dbReference type="NCBIfam" id="TIGR00254">
    <property type="entry name" value="GGDEF"/>
    <property type="match status" value="1"/>
</dbReference>
<name>A0A399J5K1_9RHOB</name>
<dbReference type="PROSITE" id="PS50887">
    <property type="entry name" value="GGDEF"/>
    <property type="match status" value="1"/>
</dbReference>
<feature type="domain" description="GGDEF" evidence="8">
    <location>
        <begin position="255"/>
        <end position="382"/>
    </location>
</feature>
<dbReference type="OrthoDB" id="9812260at2"/>
<dbReference type="InterPro" id="IPR000160">
    <property type="entry name" value="GGDEF_dom"/>
</dbReference>
<dbReference type="GO" id="GO:1902201">
    <property type="term" value="P:negative regulation of bacterial-type flagellum-dependent cell motility"/>
    <property type="evidence" value="ECO:0007669"/>
    <property type="project" value="TreeGrafter"/>
</dbReference>
<evidence type="ECO:0000256" key="3">
    <source>
        <dbReference type="ARBA" id="ARBA00022692"/>
    </source>
</evidence>
<keyword evidence="10" id="KW-1185">Reference proteome</keyword>
<sequence length="382" mass="42072">MPLDITSDRQLARRLTFGYTAGLFIIALLSISVHFLLDSVIAQQRDFGTVVNVAGRQRMLSQRVALLAGAQQIAGSGDKAALESAIDLMERSQDALLRGGDMNINHTLSDRARAYYLDGPEALDPQVRRYIAAARTLLAADTNADDASAARDLIQRTARAELLSALDGAVTIFEQEANARVEGLRNAQRTVLLILLFAVVLEALFIFRPMVRLVSRYTRNLYEMATRDGLTGLSNRRHFMENADRQFKIAKRDEAPLAAMILDLDHFKQINDVHGHHAGDDILRFFSRQVRVVLRSGDICGRTGGEEFAVVVPNVTDTMAQDIAERICAVTASAEVEGQPPVTVSIGVAMLDEMDRSLEDLLRRADAALYRAKQAGRNRAAV</sequence>
<dbReference type="EC" id="2.7.7.65" evidence="2"/>
<keyword evidence="3 7" id="KW-0812">Transmembrane</keyword>
<dbReference type="GO" id="GO:0043709">
    <property type="term" value="P:cell adhesion involved in single-species biofilm formation"/>
    <property type="evidence" value="ECO:0007669"/>
    <property type="project" value="TreeGrafter"/>
</dbReference>
<organism evidence="9 10">
    <name type="scientific">Pseudooceanicola sediminis</name>
    <dbReference type="NCBI Taxonomy" id="2211117"/>
    <lineage>
        <taxon>Bacteria</taxon>
        <taxon>Pseudomonadati</taxon>
        <taxon>Pseudomonadota</taxon>
        <taxon>Alphaproteobacteria</taxon>
        <taxon>Rhodobacterales</taxon>
        <taxon>Paracoccaceae</taxon>
        <taxon>Pseudooceanicola</taxon>
    </lineage>
</organism>